<keyword evidence="3" id="KW-0808">Transferase</keyword>
<dbReference type="Proteomes" id="UP000316242">
    <property type="component" value="Unassembled WGS sequence"/>
</dbReference>
<feature type="transmembrane region" description="Helical" evidence="10">
    <location>
        <begin position="450"/>
        <end position="470"/>
    </location>
</feature>
<sequence>MSPALTDPNLGKTLDGRYRLDHLLALGGMSRIYRSMDKRLHRAVVVKILNDNFASESTVRERFESEAVIAANITHPNVVSIRDHNVSDNLVYLVMEYVRGRNLEQVIEERGRFTPRQALSVLEQICRGLSAAHSEGIIHRDMKPANVLLSDTGEVKVTDFGLARAASAHTQSATLVATLSHVSPELVSGSPADSRSDIYALGIMIYQMLTGQLPYTETNAAALMKHHLDSPMPPPSDLVPDLAEDLDELVRWCTEKDPEKRPQDASLLLEEIIQIRSTLSDAQLDVGAEALGGIEDLAPQAFAQMPTTLQQRLDAMQREREEEREQLWLERNAAQQEAGYELDDAPADPDRTTVIAAADATEVLDLRDAQATLAPPRAADPGSDPGIAATSVYSRGDELESTEEHGEADEAPLSVRGQKRAQKQAARKWRKEAQVPTHSLRQPRTGTQRFVITLMWILVVALVAGAGWFFGRGPGTIIRIPSLTGMLQSQAVAQMDGQGVPVRIGTAYDDEIAIGRVVDSQPGTGENIMKFQGIDLIVSQGPQLFAVPDVAGKTLEQATTALAEVGFEDIKTTEAYSESVKEGEVISSTPAAGEKLPRKNIITLAISKGHAPVSVPSVIGLGKEAAKEKLEAVGLELEAGEAVHSSTVENDLIALQDPAQGTVPYGSTVTVNLSQGPEYVQIPSVIGMGVEEAVTTLESAGFTVKTHDVFGGFGQTVRMQSPLHQQAVRGSEISIYAF</sequence>
<keyword evidence="5 13" id="KW-0418">Kinase</keyword>
<dbReference type="SMART" id="SM00740">
    <property type="entry name" value="PASTA"/>
    <property type="match status" value="4"/>
</dbReference>
<keyword evidence="14" id="KW-1185">Reference proteome</keyword>
<evidence type="ECO:0000259" key="12">
    <source>
        <dbReference type="PROSITE" id="PS51178"/>
    </source>
</evidence>
<dbReference type="PANTHER" id="PTHR43289:SF34">
    <property type="entry name" value="SERINE_THREONINE-PROTEIN KINASE YBDM-RELATED"/>
    <property type="match status" value="1"/>
</dbReference>
<evidence type="ECO:0000256" key="6">
    <source>
        <dbReference type="ARBA" id="ARBA00022840"/>
    </source>
</evidence>
<evidence type="ECO:0000313" key="14">
    <source>
        <dbReference type="Proteomes" id="UP000316242"/>
    </source>
</evidence>
<dbReference type="CDD" id="cd06577">
    <property type="entry name" value="PASTA_pknB"/>
    <property type="match status" value="4"/>
</dbReference>
<comment type="catalytic activity">
    <reaction evidence="8">
        <text>L-seryl-[protein] + ATP = O-phospho-L-seryl-[protein] + ADP + H(+)</text>
        <dbReference type="Rhea" id="RHEA:17989"/>
        <dbReference type="Rhea" id="RHEA-COMP:9863"/>
        <dbReference type="Rhea" id="RHEA-COMP:11604"/>
        <dbReference type="ChEBI" id="CHEBI:15378"/>
        <dbReference type="ChEBI" id="CHEBI:29999"/>
        <dbReference type="ChEBI" id="CHEBI:30616"/>
        <dbReference type="ChEBI" id="CHEBI:83421"/>
        <dbReference type="ChEBI" id="CHEBI:456216"/>
        <dbReference type="EC" id="2.7.11.1"/>
    </reaction>
</comment>
<dbReference type="Gene3D" id="3.30.200.20">
    <property type="entry name" value="Phosphorylase Kinase, domain 1"/>
    <property type="match status" value="1"/>
</dbReference>
<dbReference type="Gene3D" id="3.30.10.20">
    <property type="match status" value="4"/>
</dbReference>
<dbReference type="PROSITE" id="PS50011">
    <property type="entry name" value="PROTEIN_KINASE_DOM"/>
    <property type="match status" value="1"/>
</dbReference>
<feature type="compositionally biased region" description="Basic residues" evidence="9">
    <location>
        <begin position="417"/>
        <end position="430"/>
    </location>
</feature>
<comment type="caution">
    <text evidence="13">The sequence shown here is derived from an EMBL/GenBank/DDBJ whole genome shotgun (WGS) entry which is preliminary data.</text>
</comment>
<evidence type="ECO:0000259" key="11">
    <source>
        <dbReference type="PROSITE" id="PS50011"/>
    </source>
</evidence>
<feature type="domain" description="PASTA" evidence="12">
    <location>
        <begin position="541"/>
        <end position="608"/>
    </location>
</feature>
<feature type="domain" description="Protein kinase" evidence="11">
    <location>
        <begin position="18"/>
        <end position="273"/>
    </location>
</feature>
<feature type="domain" description="PASTA" evidence="12">
    <location>
        <begin position="473"/>
        <end position="540"/>
    </location>
</feature>
<dbReference type="EMBL" id="BJNE01000014">
    <property type="protein sequence ID" value="GEC13520.1"/>
    <property type="molecule type" value="Genomic_DNA"/>
</dbReference>
<dbReference type="PANTHER" id="PTHR43289">
    <property type="entry name" value="MITOGEN-ACTIVATED PROTEIN KINASE KINASE KINASE 20-RELATED"/>
    <property type="match status" value="1"/>
</dbReference>
<name>A0ABQ0RNY4_GLUNI</name>
<dbReference type="CDD" id="cd14014">
    <property type="entry name" value="STKc_PknB_like"/>
    <property type="match status" value="1"/>
</dbReference>
<dbReference type="EC" id="2.7.11.1" evidence="1"/>
<gene>
    <name evidence="13" type="ORF">ANI01nite_27230</name>
</gene>
<feature type="domain" description="PASTA" evidence="12">
    <location>
        <begin position="609"/>
        <end position="675"/>
    </location>
</feature>
<evidence type="ECO:0000256" key="4">
    <source>
        <dbReference type="ARBA" id="ARBA00022741"/>
    </source>
</evidence>
<evidence type="ECO:0000256" key="9">
    <source>
        <dbReference type="SAM" id="MobiDB-lite"/>
    </source>
</evidence>
<evidence type="ECO:0000313" key="13">
    <source>
        <dbReference type="EMBL" id="GEC13520.1"/>
    </source>
</evidence>
<dbReference type="Pfam" id="PF00069">
    <property type="entry name" value="Pkinase"/>
    <property type="match status" value="1"/>
</dbReference>
<dbReference type="InterPro" id="IPR011009">
    <property type="entry name" value="Kinase-like_dom_sf"/>
</dbReference>
<comment type="catalytic activity">
    <reaction evidence="7">
        <text>L-threonyl-[protein] + ATP = O-phospho-L-threonyl-[protein] + ADP + H(+)</text>
        <dbReference type="Rhea" id="RHEA:46608"/>
        <dbReference type="Rhea" id="RHEA-COMP:11060"/>
        <dbReference type="Rhea" id="RHEA-COMP:11605"/>
        <dbReference type="ChEBI" id="CHEBI:15378"/>
        <dbReference type="ChEBI" id="CHEBI:30013"/>
        <dbReference type="ChEBI" id="CHEBI:30616"/>
        <dbReference type="ChEBI" id="CHEBI:61977"/>
        <dbReference type="ChEBI" id="CHEBI:456216"/>
        <dbReference type="EC" id="2.7.11.1"/>
    </reaction>
</comment>
<evidence type="ECO:0000256" key="1">
    <source>
        <dbReference type="ARBA" id="ARBA00012513"/>
    </source>
</evidence>
<dbReference type="RefSeq" id="WP_141358592.1">
    <property type="nucleotide sequence ID" value="NZ_BJNE01000014.1"/>
</dbReference>
<evidence type="ECO:0000256" key="3">
    <source>
        <dbReference type="ARBA" id="ARBA00022679"/>
    </source>
</evidence>
<dbReference type="InterPro" id="IPR008271">
    <property type="entry name" value="Ser/Thr_kinase_AS"/>
</dbReference>
<feature type="compositionally biased region" description="Basic and acidic residues" evidence="9">
    <location>
        <begin position="395"/>
        <end position="405"/>
    </location>
</feature>
<evidence type="ECO:0000256" key="8">
    <source>
        <dbReference type="ARBA" id="ARBA00048679"/>
    </source>
</evidence>
<proteinExistence type="predicted"/>
<evidence type="ECO:0000256" key="7">
    <source>
        <dbReference type="ARBA" id="ARBA00047899"/>
    </source>
</evidence>
<dbReference type="GO" id="GO:0004674">
    <property type="term" value="F:protein serine/threonine kinase activity"/>
    <property type="evidence" value="ECO:0007669"/>
    <property type="project" value="UniProtKB-KW"/>
</dbReference>
<dbReference type="SMART" id="SM00220">
    <property type="entry name" value="S_TKc"/>
    <property type="match status" value="1"/>
</dbReference>
<dbReference type="Pfam" id="PF03793">
    <property type="entry name" value="PASTA"/>
    <property type="match status" value="3"/>
</dbReference>
<keyword evidence="2 13" id="KW-0723">Serine/threonine-protein kinase</keyword>
<accession>A0ABQ0RNY4</accession>
<dbReference type="InterPro" id="IPR000719">
    <property type="entry name" value="Prot_kinase_dom"/>
</dbReference>
<dbReference type="PROSITE" id="PS51178">
    <property type="entry name" value="PASTA"/>
    <property type="match status" value="4"/>
</dbReference>
<evidence type="ECO:0000256" key="5">
    <source>
        <dbReference type="ARBA" id="ARBA00022777"/>
    </source>
</evidence>
<keyword evidence="6" id="KW-0067">ATP-binding</keyword>
<evidence type="ECO:0000256" key="10">
    <source>
        <dbReference type="SAM" id="Phobius"/>
    </source>
</evidence>
<evidence type="ECO:0000256" key="2">
    <source>
        <dbReference type="ARBA" id="ARBA00022527"/>
    </source>
</evidence>
<dbReference type="InterPro" id="IPR005543">
    <property type="entry name" value="PASTA_dom"/>
</dbReference>
<feature type="domain" description="PASTA" evidence="12">
    <location>
        <begin position="676"/>
        <end position="738"/>
    </location>
</feature>
<dbReference type="PROSITE" id="PS00108">
    <property type="entry name" value="PROTEIN_KINASE_ST"/>
    <property type="match status" value="1"/>
</dbReference>
<dbReference type="SUPFAM" id="SSF56112">
    <property type="entry name" value="Protein kinase-like (PK-like)"/>
    <property type="match status" value="1"/>
</dbReference>
<organism evidence="13 14">
    <name type="scientific">Glutamicibacter nicotianae</name>
    <name type="common">Arthrobacter nicotianae</name>
    <dbReference type="NCBI Taxonomy" id="37929"/>
    <lineage>
        <taxon>Bacteria</taxon>
        <taxon>Bacillati</taxon>
        <taxon>Actinomycetota</taxon>
        <taxon>Actinomycetes</taxon>
        <taxon>Micrococcales</taxon>
        <taxon>Micrococcaceae</taxon>
        <taxon>Glutamicibacter</taxon>
    </lineage>
</organism>
<protein>
    <recommendedName>
        <fullName evidence="1">non-specific serine/threonine protein kinase</fullName>
        <ecNumber evidence="1">2.7.11.1</ecNumber>
    </recommendedName>
</protein>
<reference evidence="13 14" key="1">
    <citation type="submission" date="2019-06" db="EMBL/GenBank/DDBJ databases">
        <title>Whole genome shotgun sequence of Glutamicibacter nicotianae NBRC 14234.</title>
        <authorList>
            <person name="Hosoyama A."/>
            <person name="Uohara A."/>
            <person name="Ohji S."/>
            <person name="Ichikawa N."/>
        </authorList>
    </citation>
    <scope>NUCLEOTIDE SEQUENCE [LARGE SCALE GENOMIC DNA]</scope>
    <source>
        <strain evidence="13 14">NBRC 14234</strain>
    </source>
</reference>
<keyword evidence="10" id="KW-0472">Membrane</keyword>
<keyword evidence="4" id="KW-0547">Nucleotide-binding</keyword>
<keyword evidence="10" id="KW-1133">Transmembrane helix</keyword>
<feature type="region of interest" description="Disordered" evidence="9">
    <location>
        <begin position="395"/>
        <end position="441"/>
    </location>
</feature>
<keyword evidence="10" id="KW-0812">Transmembrane</keyword>
<dbReference type="Gene3D" id="1.10.510.10">
    <property type="entry name" value="Transferase(Phosphotransferase) domain 1"/>
    <property type="match status" value="1"/>
</dbReference>